<dbReference type="PROSITE" id="PS00738">
    <property type="entry name" value="ADOHCYASE_1"/>
    <property type="match status" value="1"/>
</dbReference>
<sequence>MDYDIADIALAEKGHLRIEWAARRMPVLESIRERFVKEQPLAGYRIAACMHVTTETANLVLTLIAGGAEVVLCASNPLSTQDDVAAALVDAGISTYAVRGESAETFYEHINAILDTNPHIVFDDGADTTTVLHKERKDQPIIGGMEETTTGVIRLKAMAEEGVLRYPIVAVNDSATKHLFDNRHGTGQSSLDGILRASNILFAGRRVVVAGFGDCGWGIATRAKGLGADVIVVESDPVRAVAAAMEGHRVLTADDAAEAGNVFITATGNIHVFRGEHFAKMPDGSIVANAGHFDVELDLVALDEMAVSRRVIRDNLEEYELPDGRRIYVVAEGRLVNLGAAEGHPADVMDMSFSDQALAAEWIIQNADTLEAKVYTLPDYLDDEVARLKLEALGGGLEILSDEQVEYLSSWQHGT</sequence>
<organism evidence="6">
    <name type="scientific">hydrothermal vent metagenome</name>
    <dbReference type="NCBI Taxonomy" id="652676"/>
    <lineage>
        <taxon>unclassified sequences</taxon>
        <taxon>metagenomes</taxon>
        <taxon>ecological metagenomes</taxon>
    </lineage>
</organism>
<comment type="cofactor">
    <cofactor evidence="1">
        <name>NAD(+)</name>
        <dbReference type="ChEBI" id="CHEBI:57540"/>
    </cofactor>
</comment>
<dbReference type="GO" id="GO:0005829">
    <property type="term" value="C:cytosol"/>
    <property type="evidence" value="ECO:0007669"/>
    <property type="project" value="TreeGrafter"/>
</dbReference>
<dbReference type="NCBIfam" id="TIGR00936">
    <property type="entry name" value="ahcY"/>
    <property type="match status" value="1"/>
</dbReference>
<dbReference type="InterPro" id="IPR015878">
    <property type="entry name" value="Ado_hCys_hydrolase_NAD-bd"/>
</dbReference>
<dbReference type="SUPFAM" id="SSF51735">
    <property type="entry name" value="NAD(P)-binding Rossmann-fold domains"/>
    <property type="match status" value="1"/>
</dbReference>
<dbReference type="InterPro" id="IPR042172">
    <property type="entry name" value="Adenosylhomocyst_ase-like_sf"/>
</dbReference>
<evidence type="ECO:0000256" key="3">
    <source>
        <dbReference type="ARBA" id="ARBA00022563"/>
    </source>
</evidence>
<dbReference type="InterPro" id="IPR036291">
    <property type="entry name" value="NAD(P)-bd_dom_sf"/>
</dbReference>
<dbReference type="GO" id="GO:0006730">
    <property type="term" value="P:one-carbon metabolic process"/>
    <property type="evidence" value="ECO:0007669"/>
    <property type="project" value="UniProtKB-KW"/>
</dbReference>
<dbReference type="InterPro" id="IPR000043">
    <property type="entry name" value="Adenosylhomocysteinase-like"/>
</dbReference>
<dbReference type="EMBL" id="UOEI01000220">
    <property type="protein sequence ID" value="VAV98013.1"/>
    <property type="molecule type" value="Genomic_DNA"/>
</dbReference>
<dbReference type="SMART" id="SM00997">
    <property type="entry name" value="AdoHcyase_NAD"/>
    <property type="match status" value="1"/>
</dbReference>
<dbReference type="PANTHER" id="PTHR23420:SF0">
    <property type="entry name" value="ADENOSYLHOMOCYSTEINASE"/>
    <property type="match status" value="1"/>
</dbReference>
<dbReference type="GO" id="GO:0004013">
    <property type="term" value="F:adenosylhomocysteinase activity"/>
    <property type="evidence" value="ECO:0007669"/>
    <property type="project" value="TreeGrafter"/>
</dbReference>
<dbReference type="PANTHER" id="PTHR23420">
    <property type="entry name" value="ADENOSYLHOMOCYSTEINASE"/>
    <property type="match status" value="1"/>
</dbReference>
<dbReference type="Pfam" id="PF05221">
    <property type="entry name" value="AdoHcyase"/>
    <property type="match status" value="2"/>
</dbReference>
<dbReference type="GO" id="GO:0033353">
    <property type="term" value="P:S-adenosylmethionine cycle"/>
    <property type="evidence" value="ECO:0007669"/>
    <property type="project" value="TreeGrafter"/>
</dbReference>
<dbReference type="AlphaFoldDB" id="A0A3B0SNJ5"/>
<dbReference type="SUPFAM" id="SSF52283">
    <property type="entry name" value="Formate/glycerate dehydrogenase catalytic domain-like"/>
    <property type="match status" value="1"/>
</dbReference>
<evidence type="ECO:0000313" key="6">
    <source>
        <dbReference type="EMBL" id="VAV98013.1"/>
    </source>
</evidence>
<dbReference type="Pfam" id="PF00670">
    <property type="entry name" value="AdoHcyase_NAD"/>
    <property type="match status" value="1"/>
</dbReference>
<evidence type="ECO:0000256" key="2">
    <source>
        <dbReference type="ARBA" id="ARBA00007122"/>
    </source>
</evidence>
<dbReference type="InterPro" id="IPR020082">
    <property type="entry name" value="S-Ado-L-homoCys_hydrolase_CS"/>
</dbReference>
<dbReference type="Gene3D" id="3.40.50.720">
    <property type="entry name" value="NAD(P)-binding Rossmann-like Domain"/>
    <property type="match status" value="1"/>
</dbReference>
<accession>A0A3B0SNJ5</accession>
<dbReference type="SMART" id="SM00996">
    <property type="entry name" value="AdoHcyase"/>
    <property type="match status" value="1"/>
</dbReference>
<comment type="similarity">
    <text evidence="2">Belongs to the adenosylhomocysteinase family.</text>
</comment>
<evidence type="ECO:0000256" key="4">
    <source>
        <dbReference type="ARBA" id="ARBA00023027"/>
    </source>
</evidence>
<dbReference type="PIRSF" id="PIRSF001109">
    <property type="entry name" value="Ad_hcy_hydrolase"/>
    <property type="match status" value="1"/>
</dbReference>
<dbReference type="EC" id="3.3.1.1" evidence="6"/>
<feature type="domain" description="S-adenosyl-L-homocysteine hydrolase NAD binding" evidence="5">
    <location>
        <begin position="182"/>
        <end position="343"/>
    </location>
</feature>
<protein>
    <submittedName>
        <fullName evidence="6">Adenosylhomocysteinase</fullName>
        <ecNumber evidence="6">3.3.1.1</ecNumber>
    </submittedName>
</protein>
<evidence type="ECO:0000259" key="5">
    <source>
        <dbReference type="SMART" id="SM00997"/>
    </source>
</evidence>
<proteinExistence type="inferred from homology"/>
<dbReference type="Gene3D" id="3.40.50.1480">
    <property type="entry name" value="Adenosylhomocysteinase-like"/>
    <property type="match status" value="1"/>
</dbReference>
<keyword evidence="6" id="KW-0378">Hydrolase</keyword>
<dbReference type="HAMAP" id="MF_00563">
    <property type="entry name" value="AdoHcyase"/>
    <property type="match status" value="1"/>
</dbReference>
<dbReference type="NCBIfam" id="NF004005">
    <property type="entry name" value="PRK05476.2-3"/>
    <property type="match status" value="1"/>
</dbReference>
<reference evidence="6" key="1">
    <citation type="submission" date="2018-06" db="EMBL/GenBank/DDBJ databases">
        <authorList>
            <person name="Zhirakovskaya E."/>
        </authorList>
    </citation>
    <scope>NUCLEOTIDE SEQUENCE</scope>
</reference>
<gene>
    <name evidence="6" type="ORF">MNBD_ACTINO01-1804</name>
</gene>
<name>A0A3B0SNJ5_9ZZZZ</name>
<evidence type="ECO:0000256" key="1">
    <source>
        <dbReference type="ARBA" id="ARBA00001911"/>
    </source>
</evidence>
<keyword evidence="4" id="KW-0520">NAD</keyword>
<keyword evidence="3" id="KW-0554">One-carbon metabolism</keyword>
<dbReference type="CDD" id="cd00401">
    <property type="entry name" value="SAHH"/>
    <property type="match status" value="1"/>
</dbReference>